<feature type="transmembrane region" description="Helical" evidence="8">
    <location>
        <begin position="337"/>
        <end position="358"/>
    </location>
</feature>
<feature type="transmembrane region" description="Helical" evidence="8">
    <location>
        <begin position="103"/>
        <end position="123"/>
    </location>
</feature>
<evidence type="ECO:0000256" key="7">
    <source>
        <dbReference type="SAM" id="MobiDB-lite"/>
    </source>
</evidence>
<dbReference type="InterPro" id="IPR036259">
    <property type="entry name" value="MFS_trans_sf"/>
</dbReference>
<reference evidence="11" key="1">
    <citation type="submission" date="2025-08" db="UniProtKB">
        <authorList>
            <consortium name="RefSeq"/>
        </authorList>
    </citation>
    <scope>IDENTIFICATION</scope>
    <source>
        <tissue evidence="11">Leaves</tissue>
    </source>
</reference>
<feature type="transmembrane region" description="Helical" evidence="8">
    <location>
        <begin position="396"/>
        <end position="414"/>
    </location>
</feature>
<dbReference type="Pfam" id="PF00083">
    <property type="entry name" value="Sugar_tr"/>
    <property type="match status" value="1"/>
</dbReference>
<proteinExistence type="inferred from homology"/>
<feature type="transmembrane region" description="Helical" evidence="8">
    <location>
        <begin position="304"/>
        <end position="325"/>
    </location>
</feature>
<feature type="transmembrane region" description="Helical" evidence="8">
    <location>
        <begin position="365"/>
        <end position="384"/>
    </location>
</feature>
<dbReference type="RefSeq" id="XP_071919045.1">
    <property type="nucleotide sequence ID" value="XM_072062944.1"/>
</dbReference>
<dbReference type="SUPFAM" id="SSF103473">
    <property type="entry name" value="MFS general substrate transporter"/>
    <property type="match status" value="1"/>
</dbReference>
<keyword evidence="2 8" id="KW-0812">Transmembrane</keyword>
<evidence type="ECO:0000256" key="3">
    <source>
        <dbReference type="ARBA" id="ARBA00022989"/>
    </source>
</evidence>
<evidence type="ECO:0000313" key="11">
    <source>
        <dbReference type="RefSeq" id="XP_071919045.1"/>
    </source>
</evidence>
<comment type="catalytic activity">
    <reaction evidence="6">
        <text>phosphate(in) + H(+)(in) = phosphate(out) + H(+)(out)</text>
        <dbReference type="Rhea" id="RHEA:29939"/>
        <dbReference type="ChEBI" id="CHEBI:15378"/>
        <dbReference type="ChEBI" id="CHEBI:43474"/>
    </reaction>
    <physiologicalReaction direction="right-to-left" evidence="6">
        <dbReference type="Rhea" id="RHEA:29941"/>
    </physiologicalReaction>
</comment>
<evidence type="ECO:0000256" key="1">
    <source>
        <dbReference type="ARBA" id="ARBA00004141"/>
    </source>
</evidence>
<dbReference type="InterPro" id="IPR020846">
    <property type="entry name" value="MFS_dom"/>
</dbReference>
<evidence type="ECO:0000313" key="10">
    <source>
        <dbReference type="Proteomes" id="UP001652660"/>
    </source>
</evidence>
<dbReference type="Gene3D" id="1.20.1250.20">
    <property type="entry name" value="MFS general substrate transporter like domains"/>
    <property type="match status" value="1"/>
</dbReference>
<feature type="transmembrane region" description="Helical" evidence="8">
    <location>
        <begin position="135"/>
        <end position="153"/>
    </location>
</feature>
<evidence type="ECO:0000256" key="2">
    <source>
        <dbReference type="ARBA" id="ARBA00022692"/>
    </source>
</evidence>
<keyword evidence="10" id="KW-1185">Reference proteome</keyword>
<dbReference type="GeneID" id="140013597"/>
<evidence type="ECO:0000256" key="5">
    <source>
        <dbReference type="ARBA" id="ARBA00044504"/>
    </source>
</evidence>
<dbReference type="PANTHER" id="PTHR24064">
    <property type="entry name" value="SOLUTE CARRIER FAMILY 22 MEMBER"/>
    <property type="match status" value="1"/>
</dbReference>
<feature type="transmembrane region" description="Helical" evidence="8">
    <location>
        <begin position="426"/>
        <end position="444"/>
    </location>
</feature>
<comment type="similarity">
    <text evidence="5">Belongs to the major facilitator superfamily. Phosphate:H(+) symporter (TC 2.A.1.9) family.</text>
</comment>
<dbReference type="PROSITE" id="PS50850">
    <property type="entry name" value="MFS"/>
    <property type="match status" value="1"/>
</dbReference>
<feature type="transmembrane region" description="Helical" evidence="8">
    <location>
        <begin position="159"/>
        <end position="181"/>
    </location>
</feature>
<feature type="transmembrane region" description="Helical" evidence="8">
    <location>
        <begin position="220"/>
        <end position="243"/>
    </location>
</feature>
<feature type="region of interest" description="Disordered" evidence="7">
    <location>
        <begin position="483"/>
        <end position="502"/>
    </location>
</feature>
<keyword evidence="3 8" id="KW-1133">Transmembrane helix</keyword>
<evidence type="ECO:0000256" key="6">
    <source>
        <dbReference type="ARBA" id="ARBA00049011"/>
    </source>
</evidence>
<evidence type="ECO:0000256" key="8">
    <source>
        <dbReference type="SAM" id="Phobius"/>
    </source>
</evidence>
<feature type="transmembrane region" description="Helical" evidence="8">
    <location>
        <begin position="450"/>
        <end position="469"/>
    </location>
</feature>
<accession>A0ABM4VHP3</accession>
<feature type="transmembrane region" description="Helical" evidence="8">
    <location>
        <begin position="193"/>
        <end position="214"/>
    </location>
</feature>
<sequence length="502" mass="54933">MADSPPLLSNSAPSSDLANNGFRWSQVLQVILISMASFFEAQQTFITIFTDAKPSWHCTQNADAICNSQSNICQLPPDSWQWDKPASTSIISEWSLQCTSSQVVAGLPSSSFFVGSLLGGLILSFHGDSLGQKKLLVLSCLTMSIASVSIAFSRNIWDYSVLRMLSGFGHAAIGSCVLVLSTESVGKDWRSQVGIIGLFCSIFGFLSLPTIAYFDRSYSWRTLYFLTSIPATIYSMVIQLFVYEPAKWLLRQGKIPESLAVLNIDIDPNSNYTLSFSMVNSNQKRRQKVDSDRSLMGTLLKDRYIFQQLTLAMLVGFGIGVIYYGMPVGVGNLDFDLYLSIAFNAMLETPSAVMIYLVKCRRRSLLLALATISCACGITSIMVGRGLRIGLEVTSFFSSCVVFNLLLIYTVELLSISTRLSTLSKAWQAIMLSGAISPLAIAVGGDSIKILLHLLGVLVLILGSLVIFVQETSMSGTLSVTLDEQQQEQEEEHDGSNLSIQV</sequence>
<dbReference type="Proteomes" id="UP001652660">
    <property type="component" value="Chromosome 8c"/>
</dbReference>
<gene>
    <name evidence="11" type="primary">LOC140013597</name>
</gene>
<protein>
    <submittedName>
        <fullName evidence="11">Organic cation/carnitine transporter 3-like</fullName>
    </submittedName>
</protein>
<name>A0ABM4VHP3_COFAR</name>
<evidence type="ECO:0000256" key="4">
    <source>
        <dbReference type="ARBA" id="ARBA00023136"/>
    </source>
</evidence>
<evidence type="ECO:0000259" key="9">
    <source>
        <dbReference type="PROSITE" id="PS50850"/>
    </source>
</evidence>
<comment type="subcellular location">
    <subcellularLocation>
        <location evidence="1">Membrane</location>
        <topology evidence="1">Multi-pass membrane protein</topology>
    </subcellularLocation>
</comment>
<dbReference type="InterPro" id="IPR005828">
    <property type="entry name" value="MFS_sugar_transport-like"/>
</dbReference>
<keyword evidence="4 8" id="KW-0472">Membrane</keyword>
<feature type="domain" description="Major facilitator superfamily (MFS) profile" evidence="9">
    <location>
        <begin position="29"/>
        <end position="502"/>
    </location>
</feature>
<organism evidence="10 11">
    <name type="scientific">Coffea arabica</name>
    <name type="common">Arabian coffee</name>
    <dbReference type="NCBI Taxonomy" id="13443"/>
    <lineage>
        <taxon>Eukaryota</taxon>
        <taxon>Viridiplantae</taxon>
        <taxon>Streptophyta</taxon>
        <taxon>Embryophyta</taxon>
        <taxon>Tracheophyta</taxon>
        <taxon>Spermatophyta</taxon>
        <taxon>Magnoliopsida</taxon>
        <taxon>eudicotyledons</taxon>
        <taxon>Gunneridae</taxon>
        <taxon>Pentapetalae</taxon>
        <taxon>asterids</taxon>
        <taxon>lamiids</taxon>
        <taxon>Gentianales</taxon>
        <taxon>Rubiaceae</taxon>
        <taxon>Ixoroideae</taxon>
        <taxon>Gardenieae complex</taxon>
        <taxon>Bertiereae - Coffeeae clade</taxon>
        <taxon>Coffeeae</taxon>
        <taxon>Coffea</taxon>
    </lineage>
</organism>